<name>A0A0F9J3H1_9ZZZZ</name>
<protein>
    <submittedName>
        <fullName evidence="1">Uncharacterized protein</fullName>
    </submittedName>
</protein>
<evidence type="ECO:0000313" key="1">
    <source>
        <dbReference type="EMBL" id="KKL93712.1"/>
    </source>
</evidence>
<gene>
    <name evidence="1" type="ORF">LCGC14_1871990</name>
</gene>
<dbReference type="EMBL" id="LAZR01019115">
    <property type="protein sequence ID" value="KKL93712.1"/>
    <property type="molecule type" value="Genomic_DNA"/>
</dbReference>
<organism evidence="1">
    <name type="scientific">marine sediment metagenome</name>
    <dbReference type="NCBI Taxonomy" id="412755"/>
    <lineage>
        <taxon>unclassified sequences</taxon>
        <taxon>metagenomes</taxon>
        <taxon>ecological metagenomes</taxon>
    </lineage>
</organism>
<dbReference type="AlphaFoldDB" id="A0A0F9J3H1"/>
<comment type="caution">
    <text evidence="1">The sequence shown here is derived from an EMBL/GenBank/DDBJ whole genome shotgun (WGS) entry which is preliminary data.</text>
</comment>
<accession>A0A0F9J3H1</accession>
<reference evidence="1" key="1">
    <citation type="journal article" date="2015" name="Nature">
        <title>Complex archaea that bridge the gap between prokaryotes and eukaryotes.</title>
        <authorList>
            <person name="Spang A."/>
            <person name="Saw J.H."/>
            <person name="Jorgensen S.L."/>
            <person name="Zaremba-Niedzwiedzka K."/>
            <person name="Martijn J."/>
            <person name="Lind A.E."/>
            <person name="van Eijk R."/>
            <person name="Schleper C."/>
            <person name="Guy L."/>
            <person name="Ettema T.J."/>
        </authorList>
    </citation>
    <scope>NUCLEOTIDE SEQUENCE</scope>
</reference>
<proteinExistence type="predicted"/>
<sequence length="55" mass="6264">MKPNLSQDDIITISFCLGYTMGKVPVKSEKIIEVMKKITEPLIKKTKKEVKKALK</sequence>